<feature type="domain" description="Myb/SANT-like DNA-binding" evidence="7">
    <location>
        <begin position="9"/>
        <end position="85"/>
    </location>
</feature>
<gene>
    <name evidence="8" type="ORF">QE152_g40767</name>
</gene>
<comment type="function">
    <text evidence="5">Involved in transvection phenomena (= synapsis-dependent gene expression), where the synaptic pairing of chromosomes carrying genes with which zeste interacts influences the expression of these genes. Zeste binds to DNA and stimulates transcription from a nearby promoter.</text>
</comment>
<evidence type="ECO:0000256" key="3">
    <source>
        <dbReference type="ARBA" id="ARBA00023015"/>
    </source>
</evidence>
<evidence type="ECO:0000256" key="6">
    <source>
        <dbReference type="SAM" id="MobiDB-lite"/>
    </source>
</evidence>
<organism evidence="8 9">
    <name type="scientific">Popillia japonica</name>
    <name type="common">Japanese beetle</name>
    <dbReference type="NCBI Taxonomy" id="7064"/>
    <lineage>
        <taxon>Eukaryota</taxon>
        <taxon>Metazoa</taxon>
        <taxon>Ecdysozoa</taxon>
        <taxon>Arthropoda</taxon>
        <taxon>Hexapoda</taxon>
        <taxon>Insecta</taxon>
        <taxon>Pterygota</taxon>
        <taxon>Neoptera</taxon>
        <taxon>Endopterygota</taxon>
        <taxon>Coleoptera</taxon>
        <taxon>Polyphaga</taxon>
        <taxon>Scarabaeiformia</taxon>
        <taxon>Scarabaeidae</taxon>
        <taxon>Rutelinae</taxon>
        <taxon>Popillia</taxon>
    </lineage>
</organism>
<keyword evidence="4" id="KW-0804">Transcription</keyword>
<keyword evidence="9" id="KW-1185">Reference proteome</keyword>
<evidence type="ECO:0000313" key="8">
    <source>
        <dbReference type="EMBL" id="KAK9674920.1"/>
    </source>
</evidence>
<sequence length="273" mass="30877">MESKIKKVRSTNFSKEEELLLADEIYKEKDIIENKTSNKLSNTEKEQAWERVQNCFNSKSYICRSIEQLKSKYDNLKTKARRVIANERQCIKGTGGGPGYSSFDPIVEAILKIINIKTVVGLHYSMDSDNCLEDLSTNIIDSPSHAIIECEPLPCEPLPIFVVNGGGSEMEALPSCSSDWSENVPVMSKETCGSIQETTPKTPLEENGKNTPKSTLKRSLDADWSRYVPRKLKEPISKKLKETIPTSLGATKEEYYKLKVEYLKAELEEQKRN</sequence>
<evidence type="ECO:0000313" key="9">
    <source>
        <dbReference type="Proteomes" id="UP001458880"/>
    </source>
</evidence>
<dbReference type="PANTHER" id="PTHR23098">
    <property type="entry name" value="AGAP001331-PA-RELATED"/>
    <property type="match status" value="1"/>
</dbReference>
<evidence type="ECO:0000259" key="7">
    <source>
        <dbReference type="Pfam" id="PF13873"/>
    </source>
</evidence>
<dbReference type="InterPro" id="IPR028002">
    <property type="entry name" value="Myb_DNA-bind_5"/>
</dbReference>
<keyword evidence="8" id="KW-0238">DNA-binding</keyword>
<accession>A0AAW1HF94</accession>
<dbReference type="EMBL" id="JASPKY010001391">
    <property type="protein sequence ID" value="KAK9674920.1"/>
    <property type="molecule type" value="Genomic_DNA"/>
</dbReference>
<feature type="region of interest" description="Disordered" evidence="6">
    <location>
        <begin position="195"/>
        <end position="217"/>
    </location>
</feature>
<comment type="subunit">
    <text evidence="1">Self-associates forming complexes of several hundred monomers.</text>
</comment>
<dbReference type="GO" id="GO:0005634">
    <property type="term" value="C:nucleus"/>
    <property type="evidence" value="ECO:0007669"/>
    <property type="project" value="TreeGrafter"/>
</dbReference>
<evidence type="ECO:0000256" key="5">
    <source>
        <dbReference type="ARBA" id="ARBA00025466"/>
    </source>
</evidence>
<comment type="caution">
    <text evidence="8">The sequence shown here is derived from an EMBL/GenBank/DDBJ whole genome shotgun (WGS) entry which is preliminary data.</text>
</comment>
<protein>
    <recommendedName>
        <fullName evidence="2">Regulatory protein zeste</fullName>
    </recommendedName>
</protein>
<dbReference type="PANTHER" id="PTHR23098:SF16">
    <property type="entry name" value="REGULATORY PROTEIN ZESTE"/>
    <property type="match status" value="1"/>
</dbReference>
<dbReference type="AlphaFoldDB" id="A0AAW1HF94"/>
<dbReference type="Pfam" id="PF13873">
    <property type="entry name" value="Myb_DNA-bind_5"/>
    <property type="match status" value="1"/>
</dbReference>
<evidence type="ECO:0000256" key="1">
    <source>
        <dbReference type="ARBA" id="ARBA00011764"/>
    </source>
</evidence>
<evidence type="ECO:0000256" key="4">
    <source>
        <dbReference type="ARBA" id="ARBA00023163"/>
    </source>
</evidence>
<keyword evidence="3" id="KW-0805">Transcription regulation</keyword>
<reference evidence="8 9" key="1">
    <citation type="journal article" date="2024" name="BMC Genomics">
        <title>De novo assembly and annotation of Popillia japonica's genome with initial clues to its potential as an invasive pest.</title>
        <authorList>
            <person name="Cucini C."/>
            <person name="Boschi S."/>
            <person name="Funari R."/>
            <person name="Cardaioli E."/>
            <person name="Iannotti N."/>
            <person name="Marturano G."/>
            <person name="Paoli F."/>
            <person name="Bruttini M."/>
            <person name="Carapelli A."/>
            <person name="Frati F."/>
            <person name="Nardi F."/>
        </authorList>
    </citation>
    <scope>NUCLEOTIDE SEQUENCE [LARGE SCALE GENOMIC DNA]</scope>
    <source>
        <strain evidence="8">DMR45628</strain>
    </source>
</reference>
<evidence type="ECO:0000256" key="2">
    <source>
        <dbReference type="ARBA" id="ARBA00016807"/>
    </source>
</evidence>
<proteinExistence type="predicted"/>
<dbReference type="GO" id="GO:0003677">
    <property type="term" value="F:DNA binding"/>
    <property type="evidence" value="ECO:0007669"/>
    <property type="project" value="UniProtKB-KW"/>
</dbReference>
<name>A0AAW1HF94_POPJA</name>
<dbReference type="Proteomes" id="UP001458880">
    <property type="component" value="Unassembled WGS sequence"/>
</dbReference>